<protein>
    <submittedName>
        <fullName evidence="1">Uncharacterized protein</fullName>
    </submittedName>
</protein>
<sequence>MAPFLSTLVVSNRAERGEDDEIQAMGGTEWHVVQSKSAKKKQAVERGIPDAPRSSHDCVQFGAASPGITAIQASSDLVCPNVVQNIVVVCTEKEDNAGEIFSQEHSRQRQRAIGDTELESLIHIKDTGSVVVLLNGGDVQCYIRVGQATVRCYLYKKQMEVRSKCTRFGHRADVCPTPMVNVCHNCGPKDPE</sequence>
<evidence type="ECO:0000313" key="1">
    <source>
        <dbReference type="EMBL" id="KAH6936221.1"/>
    </source>
</evidence>
<dbReference type="EMBL" id="CM023483">
    <property type="protein sequence ID" value="KAH6936221.1"/>
    <property type="molecule type" value="Genomic_DNA"/>
</dbReference>
<keyword evidence="2" id="KW-1185">Reference proteome</keyword>
<evidence type="ECO:0000313" key="2">
    <source>
        <dbReference type="Proteomes" id="UP000821845"/>
    </source>
</evidence>
<organism evidence="1 2">
    <name type="scientific">Hyalomma asiaticum</name>
    <name type="common">Tick</name>
    <dbReference type="NCBI Taxonomy" id="266040"/>
    <lineage>
        <taxon>Eukaryota</taxon>
        <taxon>Metazoa</taxon>
        <taxon>Ecdysozoa</taxon>
        <taxon>Arthropoda</taxon>
        <taxon>Chelicerata</taxon>
        <taxon>Arachnida</taxon>
        <taxon>Acari</taxon>
        <taxon>Parasitiformes</taxon>
        <taxon>Ixodida</taxon>
        <taxon>Ixodoidea</taxon>
        <taxon>Ixodidae</taxon>
        <taxon>Hyalomminae</taxon>
        <taxon>Hyalomma</taxon>
    </lineage>
</organism>
<gene>
    <name evidence="1" type="ORF">HPB50_015001</name>
</gene>
<dbReference type="Proteomes" id="UP000821845">
    <property type="component" value="Chromosome 3"/>
</dbReference>
<comment type="caution">
    <text evidence="1">The sequence shown here is derived from an EMBL/GenBank/DDBJ whole genome shotgun (WGS) entry which is preliminary data.</text>
</comment>
<proteinExistence type="predicted"/>
<accession>A0ACB7SQB5</accession>
<name>A0ACB7SQB5_HYAAI</name>
<reference evidence="1" key="1">
    <citation type="submission" date="2020-05" db="EMBL/GenBank/DDBJ databases">
        <title>Large-scale comparative analyses of tick genomes elucidate their genetic diversity and vector capacities.</title>
        <authorList>
            <person name="Jia N."/>
            <person name="Wang J."/>
            <person name="Shi W."/>
            <person name="Du L."/>
            <person name="Sun Y."/>
            <person name="Zhan W."/>
            <person name="Jiang J."/>
            <person name="Wang Q."/>
            <person name="Zhang B."/>
            <person name="Ji P."/>
            <person name="Sakyi L.B."/>
            <person name="Cui X."/>
            <person name="Yuan T."/>
            <person name="Jiang B."/>
            <person name="Yang W."/>
            <person name="Lam T.T.-Y."/>
            <person name="Chang Q."/>
            <person name="Ding S."/>
            <person name="Wang X."/>
            <person name="Zhu J."/>
            <person name="Ruan X."/>
            <person name="Zhao L."/>
            <person name="Wei J."/>
            <person name="Que T."/>
            <person name="Du C."/>
            <person name="Cheng J."/>
            <person name="Dai P."/>
            <person name="Han X."/>
            <person name="Huang E."/>
            <person name="Gao Y."/>
            <person name="Liu J."/>
            <person name="Shao H."/>
            <person name="Ye R."/>
            <person name="Li L."/>
            <person name="Wei W."/>
            <person name="Wang X."/>
            <person name="Wang C."/>
            <person name="Yang T."/>
            <person name="Huo Q."/>
            <person name="Li W."/>
            <person name="Guo W."/>
            <person name="Chen H."/>
            <person name="Zhou L."/>
            <person name="Ni X."/>
            <person name="Tian J."/>
            <person name="Zhou Y."/>
            <person name="Sheng Y."/>
            <person name="Liu T."/>
            <person name="Pan Y."/>
            <person name="Xia L."/>
            <person name="Li J."/>
            <person name="Zhao F."/>
            <person name="Cao W."/>
        </authorList>
    </citation>
    <scope>NUCLEOTIDE SEQUENCE</scope>
    <source>
        <strain evidence="1">Hyas-2018</strain>
    </source>
</reference>